<sequence>MSTEEGERIQANCKLIWEDFDYDIEFKTDDYVHYKCIVRKNFGL</sequence>
<reference evidence="2" key="1">
    <citation type="journal article" date="2021" name="BMC Genomics">
        <title>Chromosome-level genome assembly and manually-curated proteome of model necrotroph Parastagonospora nodorum Sn15 reveals a genome-wide trove of candidate effector homologs, and redundancy of virulence-related functions within an accessory chromosome.</title>
        <authorList>
            <person name="Bertazzoni S."/>
            <person name="Jones D.A.B."/>
            <person name="Phan H.T."/>
            <person name="Tan K.-C."/>
            <person name="Hane J.K."/>
        </authorList>
    </citation>
    <scope>NUCLEOTIDE SEQUENCE [LARGE SCALE GENOMIC DNA]</scope>
    <source>
        <strain evidence="2">SN15 / ATCC MYA-4574 / FGSC 10173)</strain>
    </source>
</reference>
<dbReference type="AlphaFoldDB" id="A0A7U2ET85"/>
<protein>
    <submittedName>
        <fullName evidence="1">Uncharacterized protein</fullName>
    </submittedName>
</protein>
<keyword evidence="2" id="KW-1185">Reference proteome</keyword>
<dbReference type="VEuPathDB" id="FungiDB:JI435_402390"/>
<organism evidence="1 2">
    <name type="scientific">Phaeosphaeria nodorum (strain SN15 / ATCC MYA-4574 / FGSC 10173)</name>
    <name type="common">Glume blotch fungus</name>
    <name type="synonym">Parastagonospora nodorum</name>
    <dbReference type="NCBI Taxonomy" id="321614"/>
    <lineage>
        <taxon>Eukaryota</taxon>
        <taxon>Fungi</taxon>
        <taxon>Dikarya</taxon>
        <taxon>Ascomycota</taxon>
        <taxon>Pezizomycotina</taxon>
        <taxon>Dothideomycetes</taxon>
        <taxon>Pleosporomycetidae</taxon>
        <taxon>Pleosporales</taxon>
        <taxon>Pleosporineae</taxon>
        <taxon>Phaeosphaeriaceae</taxon>
        <taxon>Parastagonospora</taxon>
    </lineage>
</organism>
<gene>
    <name evidence="1" type="ORF">JI435_402390</name>
</gene>
<dbReference type="EMBL" id="CP069024">
    <property type="protein sequence ID" value="QRC92387.1"/>
    <property type="molecule type" value="Genomic_DNA"/>
</dbReference>
<dbReference type="OrthoDB" id="3552169at2759"/>
<accession>A0A7U2ET85</accession>
<dbReference type="Proteomes" id="UP000663193">
    <property type="component" value="Chromosome 2"/>
</dbReference>
<evidence type="ECO:0000313" key="2">
    <source>
        <dbReference type="Proteomes" id="UP000663193"/>
    </source>
</evidence>
<name>A0A7U2ET85_PHANO</name>
<evidence type="ECO:0000313" key="1">
    <source>
        <dbReference type="EMBL" id="QRC92387.1"/>
    </source>
</evidence>
<proteinExistence type="predicted"/>